<reference evidence="1" key="1">
    <citation type="journal article" date="2014" name="Front. Microbiol.">
        <title>High frequency of phylogenetically diverse reductive dehalogenase-homologous genes in deep subseafloor sedimentary metagenomes.</title>
        <authorList>
            <person name="Kawai M."/>
            <person name="Futagami T."/>
            <person name="Toyoda A."/>
            <person name="Takaki Y."/>
            <person name="Nishi S."/>
            <person name="Hori S."/>
            <person name="Arai W."/>
            <person name="Tsubouchi T."/>
            <person name="Morono Y."/>
            <person name="Uchiyama I."/>
            <person name="Ito T."/>
            <person name="Fujiyama A."/>
            <person name="Inagaki F."/>
            <person name="Takami H."/>
        </authorList>
    </citation>
    <scope>NUCLEOTIDE SEQUENCE</scope>
    <source>
        <strain evidence="1">Expedition CK06-06</strain>
    </source>
</reference>
<protein>
    <recommendedName>
        <fullName evidence="2">Dinitrogenase iron-molybdenum cofactor biosynthesis domain-containing protein</fullName>
    </recommendedName>
</protein>
<gene>
    <name evidence="1" type="ORF">S01H1_59024</name>
</gene>
<dbReference type="AlphaFoldDB" id="X0XH32"/>
<comment type="caution">
    <text evidence="1">The sequence shown here is derived from an EMBL/GenBank/DDBJ whole genome shotgun (WGS) entry which is preliminary data.</text>
</comment>
<dbReference type="SUPFAM" id="SSF53146">
    <property type="entry name" value="Nitrogenase accessory factor-like"/>
    <property type="match status" value="1"/>
</dbReference>
<evidence type="ECO:0000313" key="1">
    <source>
        <dbReference type="EMBL" id="GAG24261.1"/>
    </source>
</evidence>
<evidence type="ECO:0008006" key="2">
    <source>
        <dbReference type="Google" id="ProtNLM"/>
    </source>
</evidence>
<proteinExistence type="predicted"/>
<feature type="non-terminal residue" evidence="1">
    <location>
        <position position="37"/>
    </location>
</feature>
<sequence>MEIIAIPSHRDGGLNEKVHPKFGMCESFTFITLDNNE</sequence>
<organism evidence="1">
    <name type="scientific">marine sediment metagenome</name>
    <dbReference type="NCBI Taxonomy" id="412755"/>
    <lineage>
        <taxon>unclassified sequences</taxon>
        <taxon>metagenomes</taxon>
        <taxon>ecological metagenomes</taxon>
    </lineage>
</organism>
<dbReference type="Gene3D" id="3.30.420.130">
    <property type="entry name" value="Dinitrogenase iron-molybdenum cofactor biosynthesis domain"/>
    <property type="match status" value="1"/>
</dbReference>
<dbReference type="InterPro" id="IPR036105">
    <property type="entry name" value="DiNase_FeMo-co_biosyn_sf"/>
</dbReference>
<dbReference type="EMBL" id="BARS01038581">
    <property type="protein sequence ID" value="GAG24261.1"/>
    <property type="molecule type" value="Genomic_DNA"/>
</dbReference>
<name>X0XH32_9ZZZZ</name>
<accession>X0XH32</accession>